<dbReference type="Proteomes" id="UP000216147">
    <property type="component" value="Unassembled WGS sequence"/>
</dbReference>
<protein>
    <recommendedName>
        <fullName evidence="4">Lipoprotein</fullName>
    </recommendedName>
</protein>
<gene>
    <name evidence="2" type="ORF">B7Y86_08145</name>
</gene>
<proteinExistence type="predicted"/>
<name>A0A258HK97_9CAUL</name>
<accession>A0A258HK97</accession>
<organism evidence="2 3">
    <name type="scientific">Brevundimonas subvibrioides</name>
    <dbReference type="NCBI Taxonomy" id="74313"/>
    <lineage>
        <taxon>Bacteria</taxon>
        <taxon>Pseudomonadati</taxon>
        <taxon>Pseudomonadota</taxon>
        <taxon>Alphaproteobacteria</taxon>
        <taxon>Caulobacterales</taxon>
        <taxon>Caulobacteraceae</taxon>
        <taxon>Brevundimonas</taxon>
    </lineage>
</organism>
<dbReference type="EMBL" id="NCEQ01000007">
    <property type="protein sequence ID" value="OYX56733.1"/>
    <property type="molecule type" value="Genomic_DNA"/>
</dbReference>
<comment type="caution">
    <text evidence="2">The sequence shown here is derived from an EMBL/GenBank/DDBJ whole genome shotgun (WGS) entry which is preliminary data.</text>
</comment>
<feature type="chain" id="PRO_5013396469" description="Lipoprotein" evidence="1">
    <location>
        <begin position="20"/>
        <end position="173"/>
    </location>
</feature>
<feature type="signal peptide" evidence="1">
    <location>
        <begin position="1"/>
        <end position="19"/>
    </location>
</feature>
<keyword evidence="1" id="KW-0732">Signal</keyword>
<dbReference type="AlphaFoldDB" id="A0A258HK97"/>
<evidence type="ECO:0008006" key="4">
    <source>
        <dbReference type="Google" id="ProtNLM"/>
    </source>
</evidence>
<evidence type="ECO:0000313" key="2">
    <source>
        <dbReference type="EMBL" id="OYX56733.1"/>
    </source>
</evidence>
<sequence length="173" mass="17891">MSRHLLIAAALATTVTASACDAAPEVKVTTTTEATAAPQGTSLTANGPSETLAAEAAEENIQWAASVVKVDDIPDTDAKLFGTAGGDPAINGLYTYLAVFQSTADGWAVYKLGDFNEYTVLSTGPNRVDLEISQSSWNQQTDSADTQVRKIIVQWTPGEDGGAPASVTVTPAG</sequence>
<reference evidence="2 3" key="1">
    <citation type="submission" date="2017-03" db="EMBL/GenBank/DDBJ databases">
        <title>Lifting the veil on microbial sulfur biogeochemistry in mining wastewaters.</title>
        <authorList>
            <person name="Kantor R.S."/>
            <person name="Colenbrander Nelson T."/>
            <person name="Marshall S."/>
            <person name="Bennett D."/>
            <person name="Apte S."/>
            <person name="Camacho D."/>
            <person name="Thomas B.C."/>
            <person name="Warren L.A."/>
            <person name="Banfield J.F."/>
        </authorList>
    </citation>
    <scope>NUCLEOTIDE SEQUENCE [LARGE SCALE GENOMIC DNA]</scope>
    <source>
        <strain evidence="2">32-68-21</strain>
    </source>
</reference>
<dbReference type="PROSITE" id="PS51257">
    <property type="entry name" value="PROKAR_LIPOPROTEIN"/>
    <property type="match status" value="1"/>
</dbReference>
<evidence type="ECO:0000256" key="1">
    <source>
        <dbReference type="SAM" id="SignalP"/>
    </source>
</evidence>
<evidence type="ECO:0000313" key="3">
    <source>
        <dbReference type="Proteomes" id="UP000216147"/>
    </source>
</evidence>